<protein>
    <recommendedName>
        <fullName evidence="1">SH3b domain-containing protein</fullName>
    </recommendedName>
</protein>
<comment type="caution">
    <text evidence="2">The sequence shown here is derived from an EMBL/GenBank/DDBJ whole genome shotgun (WGS) entry which is preliminary data.</text>
</comment>
<dbReference type="Proteomes" id="UP000006324">
    <property type="component" value="Unassembled WGS sequence"/>
</dbReference>
<dbReference type="RefSeq" id="WP_001079438.1">
    <property type="nucleotide sequence ID" value="NZ_AHNQ02000003.1"/>
</dbReference>
<evidence type="ECO:0000313" key="3">
    <source>
        <dbReference type="Proteomes" id="UP000006324"/>
    </source>
</evidence>
<organism evidence="2 3">
    <name type="scientific">Leptospira interrogans str. UI 12621</name>
    <dbReference type="NCBI Taxonomy" id="1049937"/>
    <lineage>
        <taxon>Bacteria</taxon>
        <taxon>Pseudomonadati</taxon>
        <taxon>Spirochaetota</taxon>
        <taxon>Spirochaetia</taxon>
        <taxon>Leptospirales</taxon>
        <taxon>Leptospiraceae</taxon>
        <taxon>Leptospira</taxon>
    </lineage>
</organism>
<feature type="domain" description="SH3b" evidence="1">
    <location>
        <begin position="34"/>
        <end position="94"/>
    </location>
</feature>
<dbReference type="EMBL" id="AHNQ02000003">
    <property type="protein sequence ID" value="EKO27327.1"/>
    <property type="molecule type" value="Genomic_DNA"/>
</dbReference>
<proteinExistence type="predicted"/>
<evidence type="ECO:0000259" key="1">
    <source>
        <dbReference type="Pfam" id="PF08239"/>
    </source>
</evidence>
<sequence length="225" mass="25489">MNRIAILLLFALLINCGPEIKTYDGERYGLVTNGVILRKEFEKNSERLRELTKGSIVILLGEVHKKPENNEKVTWYKIKSRSGFTGYAFGDYIKPLSLDIGKNELMLKQNKFEIRLKKTIIEYAKERIDSSNQFPLDDVTDLRIISPLEPTSSSSYDVLVASWLKGSLLGIDTTSVTVNVNLYLNIDYDNLPNSIIKVNHVDILKIEKTEGIDPGKTVDLLVKIL</sequence>
<name>A0A0F6HG24_LEPIR</name>
<dbReference type="Gene3D" id="2.30.30.40">
    <property type="entry name" value="SH3 Domains"/>
    <property type="match status" value="1"/>
</dbReference>
<dbReference type="AlphaFoldDB" id="A0A0F6HG24"/>
<gene>
    <name evidence="2" type="ORF">LEP1GSC104_2076</name>
</gene>
<reference evidence="2 3" key="1">
    <citation type="submission" date="2012-09" db="EMBL/GenBank/DDBJ databases">
        <authorList>
            <person name="Harkins D.M."/>
            <person name="Durkin A.S."/>
            <person name="Brinkac L.M."/>
            <person name="Selengut J.D."/>
            <person name="Sanka R."/>
            <person name="DePew J."/>
            <person name="Purushe J."/>
            <person name="Chanthongthip A."/>
            <person name="Lattana O."/>
            <person name="Phetsouvanh R."/>
            <person name="Newton P.N."/>
            <person name="Vinetz J.M."/>
            <person name="Sutton G.G."/>
            <person name="Nelson W.C."/>
            <person name="Fouts D.E."/>
        </authorList>
    </citation>
    <scope>NUCLEOTIDE SEQUENCE [LARGE SCALE GENOMIC DNA]</scope>
    <source>
        <strain evidence="2 3">UI 12621</strain>
    </source>
</reference>
<dbReference type="Pfam" id="PF08239">
    <property type="entry name" value="SH3_3"/>
    <property type="match status" value="1"/>
</dbReference>
<evidence type="ECO:0000313" key="2">
    <source>
        <dbReference type="EMBL" id="EKO27327.1"/>
    </source>
</evidence>
<dbReference type="InterPro" id="IPR003646">
    <property type="entry name" value="SH3-like_bac-type"/>
</dbReference>
<accession>A0A0F6HG24</accession>